<dbReference type="PATRIC" id="fig|1121290.3.peg.143"/>
<dbReference type="Gene3D" id="1.10.4040.10">
    <property type="entry name" value="Penicillinase repressor domain"/>
    <property type="match status" value="1"/>
</dbReference>
<dbReference type="PIRSF" id="PIRSF019455">
    <property type="entry name" value="CopR_AtkY"/>
    <property type="match status" value="1"/>
</dbReference>
<evidence type="ECO:0000256" key="2">
    <source>
        <dbReference type="ARBA" id="ARBA00023015"/>
    </source>
</evidence>
<organism evidence="5 6">
    <name type="scientific">Clostridium acetireducens DSM 10703</name>
    <dbReference type="NCBI Taxonomy" id="1121290"/>
    <lineage>
        <taxon>Bacteria</taxon>
        <taxon>Bacillati</taxon>
        <taxon>Bacillota</taxon>
        <taxon>Clostridia</taxon>
        <taxon>Eubacteriales</taxon>
        <taxon>Clostridiaceae</taxon>
        <taxon>Clostridium</taxon>
    </lineage>
</organism>
<evidence type="ECO:0000256" key="1">
    <source>
        <dbReference type="ARBA" id="ARBA00011046"/>
    </source>
</evidence>
<gene>
    <name evidence="5" type="primary">blaI</name>
    <name evidence="5" type="ORF">CLOACE_01400</name>
</gene>
<dbReference type="SUPFAM" id="SSF46785">
    <property type="entry name" value="Winged helix' DNA-binding domain"/>
    <property type="match status" value="1"/>
</dbReference>
<protein>
    <submittedName>
        <fullName evidence="5">Penicillinase repressor</fullName>
    </submittedName>
</protein>
<keyword evidence="2" id="KW-0805">Transcription regulation</keyword>
<dbReference type="InterPro" id="IPR036388">
    <property type="entry name" value="WH-like_DNA-bd_sf"/>
</dbReference>
<evidence type="ECO:0000256" key="4">
    <source>
        <dbReference type="ARBA" id="ARBA00023163"/>
    </source>
</evidence>
<reference evidence="5 6" key="1">
    <citation type="submission" date="2016-06" db="EMBL/GenBank/DDBJ databases">
        <title>Genome sequence of Clostridium acetireducens DSM 10703.</title>
        <authorList>
            <person name="Poehlein A."/>
            <person name="Fluechter S."/>
            <person name="Duerre P."/>
            <person name="Daniel R."/>
        </authorList>
    </citation>
    <scope>NUCLEOTIDE SEQUENCE [LARGE SCALE GENOMIC DNA]</scope>
    <source>
        <strain evidence="5 6">DSM 10703</strain>
    </source>
</reference>
<comment type="similarity">
    <text evidence="1">Belongs to the BlaI transcriptional regulatory family.</text>
</comment>
<dbReference type="GO" id="GO:0045892">
    <property type="term" value="P:negative regulation of DNA-templated transcription"/>
    <property type="evidence" value="ECO:0007669"/>
    <property type="project" value="InterPro"/>
</dbReference>
<name>A0A1E8F1M8_9CLOT</name>
<dbReference type="EMBL" id="LZFO01000002">
    <property type="protein sequence ID" value="OFI07536.1"/>
    <property type="molecule type" value="Genomic_DNA"/>
</dbReference>
<evidence type="ECO:0000256" key="3">
    <source>
        <dbReference type="ARBA" id="ARBA00023125"/>
    </source>
</evidence>
<keyword evidence="4" id="KW-0804">Transcription</keyword>
<dbReference type="GO" id="GO:0003677">
    <property type="term" value="F:DNA binding"/>
    <property type="evidence" value="ECO:0007669"/>
    <property type="project" value="UniProtKB-KW"/>
</dbReference>
<dbReference type="RefSeq" id="WP_070109121.1">
    <property type="nucleotide sequence ID" value="NZ_LZFO01000002.1"/>
</dbReference>
<comment type="caution">
    <text evidence="5">The sequence shown here is derived from an EMBL/GenBank/DDBJ whole genome shotgun (WGS) entry which is preliminary data.</text>
</comment>
<dbReference type="InterPro" id="IPR036390">
    <property type="entry name" value="WH_DNA-bd_sf"/>
</dbReference>
<dbReference type="Proteomes" id="UP000175744">
    <property type="component" value="Unassembled WGS sequence"/>
</dbReference>
<dbReference type="STRING" id="1121290.CLAOCE_01400"/>
<dbReference type="Pfam" id="PF03965">
    <property type="entry name" value="Penicillinase_R"/>
    <property type="match status" value="1"/>
</dbReference>
<accession>A0A1E8F1M8</accession>
<sequence length="123" mass="14624">MAKLPKISESEWEVMKVIWDNNPCSANYVIENLEEKMDWKPKTIKTLISRLVKKEVLAFKVEGRCYNYYPLLKKEDCIKEESRSFLHKVFNGVAKDMVLNFIEDHNLTDEDIEDLKKVLEKRK</sequence>
<keyword evidence="3" id="KW-0238">DNA-binding</keyword>
<dbReference type="OrthoDB" id="9795583at2"/>
<dbReference type="AlphaFoldDB" id="A0A1E8F1M8"/>
<evidence type="ECO:0000313" key="6">
    <source>
        <dbReference type="Proteomes" id="UP000175744"/>
    </source>
</evidence>
<proteinExistence type="inferred from homology"/>
<dbReference type="Gene3D" id="1.10.10.10">
    <property type="entry name" value="Winged helix-like DNA-binding domain superfamily/Winged helix DNA-binding domain"/>
    <property type="match status" value="1"/>
</dbReference>
<dbReference type="InterPro" id="IPR005650">
    <property type="entry name" value="BlaI_family"/>
</dbReference>
<evidence type="ECO:0000313" key="5">
    <source>
        <dbReference type="EMBL" id="OFI07536.1"/>
    </source>
</evidence>
<keyword evidence="6" id="KW-1185">Reference proteome</keyword>